<keyword evidence="2" id="KW-0238">DNA-binding</keyword>
<reference evidence="6" key="1">
    <citation type="journal article" date="2019" name="Int. J. Syst. Evol. Microbiol.">
        <title>The Global Catalogue of Microorganisms (GCM) 10K type strain sequencing project: providing services to taxonomists for standard genome sequencing and annotation.</title>
        <authorList>
            <consortium name="The Broad Institute Genomics Platform"/>
            <consortium name="The Broad Institute Genome Sequencing Center for Infectious Disease"/>
            <person name="Wu L."/>
            <person name="Ma J."/>
        </authorList>
    </citation>
    <scope>NUCLEOTIDE SEQUENCE [LARGE SCALE GENOMIC DNA]</scope>
    <source>
        <strain evidence="6">CCUG 49339</strain>
    </source>
</reference>
<keyword evidence="3" id="KW-0804">Transcription</keyword>
<feature type="domain" description="HTH hxlR-type" evidence="4">
    <location>
        <begin position="7"/>
        <end position="102"/>
    </location>
</feature>
<comment type="caution">
    <text evidence="5">The sequence shown here is derived from an EMBL/GenBank/DDBJ whole genome shotgun (WGS) entry which is preliminary data.</text>
</comment>
<dbReference type="InterPro" id="IPR036388">
    <property type="entry name" value="WH-like_DNA-bd_sf"/>
</dbReference>
<keyword evidence="6" id="KW-1185">Reference proteome</keyword>
<proteinExistence type="predicted"/>
<dbReference type="PANTHER" id="PTHR33204">
    <property type="entry name" value="TRANSCRIPTIONAL REGULATOR, MARR FAMILY"/>
    <property type="match status" value="1"/>
</dbReference>
<dbReference type="InterPro" id="IPR011991">
    <property type="entry name" value="ArsR-like_HTH"/>
</dbReference>
<dbReference type="PANTHER" id="PTHR33204:SF1">
    <property type="entry name" value="TRANSCRIPTIONAL REGULATOR, MARR FAMILY"/>
    <property type="match status" value="1"/>
</dbReference>
<keyword evidence="1" id="KW-0805">Transcription regulation</keyword>
<dbReference type="Proteomes" id="UP001597214">
    <property type="component" value="Unassembled WGS sequence"/>
</dbReference>
<evidence type="ECO:0000259" key="4">
    <source>
        <dbReference type="PROSITE" id="PS51118"/>
    </source>
</evidence>
<accession>A0ABW4LQF8</accession>
<dbReference type="Pfam" id="PF01638">
    <property type="entry name" value="HxlR"/>
    <property type="match status" value="1"/>
</dbReference>
<evidence type="ECO:0000313" key="5">
    <source>
        <dbReference type="EMBL" id="MFD1737298.1"/>
    </source>
</evidence>
<dbReference type="InterPro" id="IPR002577">
    <property type="entry name" value="HTH_HxlR"/>
</dbReference>
<evidence type="ECO:0000313" key="6">
    <source>
        <dbReference type="Proteomes" id="UP001597214"/>
    </source>
</evidence>
<organism evidence="5 6">
    <name type="scientific">Bacillus salitolerans</name>
    <dbReference type="NCBI Taxonomy" id="1437434"/>
    <lineage>
        <taxon>Bacteria</taxon>
        <taxon>Bacillati</taxon>
        <taxon>Bacillota</taxon>
        <taxon>Bacilli</taxon>
        <taxon>Bacillales</taxon>
        <taxon>Bacillaceae</taxon>
        <taxon>Bacillus</taxon>
    </lineage>
</organism>
<dbReference type="SUPFAM" id="SSF46785">
    <property type="entry name" value="Winged helix' DNA-binding domain"/>
    <property type="match status" value="1"/>
</dbReference>
<protein>
    <submittedName>
        <fullName evidence="5">Winged helix-turn-helix transcriptional regulator</fullName>
    </submittedName>
</protein>
<evidence type="ECO:0000256" key="3">
    <source>
        <dbReference type="ARBA" id="ARBA00023163"/>
    </source>
</evidence>
<gene>
    <name evidence="5" type="ORF">ACFSCX_12110</name>
</gene>
<evidence type="ECO:0000256" key="2">
    <source>
        <dbReference type="ARBA" id="ARBA00023125"/>
    </source>
</evidence>
<sequence length="102" mass="11821">MNESLLCPKLEKAMKILSKRWTSLIIYQLLSGSHRFCHIETAIGISGRLLSERLKDLEYEGIVTREVFPETPVRIEYSLTEKGLALGPLMKEVEKWSLEWIE</sequence>
<dbReference type="CDD" id="cd00090">
    <property type="entry name" value="HTH_ARSR"/>
    <property type="match status" value="1"/>
</dbReference>
<evidence type="ECO:0000256" key="1">
    <source>
        <dbReference type="ARBA" id="ARBA00023015"/>
    </source>
</evidence>
<dbReference type="PROSITE" id="PS51118">
    <property type="entry name" value="HTH_HXLR"/>
    <property type="match status" value="1"/>
</dbReference>
<dbReference type="EMBL" id="JBHUEM010000020">
    <property type="protein sequence ID" value="MFD1737298.1"/>
    <property type="molecule type" value="Genomic_DNA"/>
</dbReference>
<dbReference type="RefSeq" id="WP_377928501.1">
    <property type="nucleotide sequence ID" value="NZ_JBHUEM010000020.1"/>
</dbReference>
<dbReference type="InterPro" id="IPR036390">
    <property type="entry name" value="WH_DNA-bd_sf"/>
</dbReference>
<name>A0ABW4LQF8_9BACI</name>
<dbReference type="Gene3D" id="1.10.10.10">
    <property type="entry name" value="Winged helix-like DNA-binding domain superfamily/Winged helix DNA-binding domain"/>
    <property type="match status" value="1"/>
</dbReference>